<accession>A0A9P4UB14</accession>
<dbReference type="EMBL" id="MU001503">
    <property type="protein sequence ID" value="KAF2442642.1"/>
    <property type="molecule type" value="Genomic_DNA"/>
</dbReference>
<dbReference type="SUPFAM" id="SSF51045">
    <property type="entry name" value="WW domain"/>
    <property type="match status" value="1"/>
</dbReference>
<dbReference type="OrthoDB" id="4850726at2759"/>
<proteinExistence type="predicted"/>
<sequence>MDSAESILQEYEYRPLDADAQEIRLIRLLPGTFDDELVVEIFHTPFVEPEPAKDIRLDLREIRKTLRTPWEVHETHERRYLYYDASEKISRWTHPDVDVDGELYGNGKSFETPLLLNPHAEFPTALSYVWGTEEADLKVKVVHNNPTGIPSIIYVKPNLHNALKYLRDSQIERVLWIDAICINQSDIGERNHEVAKMAQIYTLASRTVIWLGLEDASGSSKRAFAILGFIGEQFEYTTAGLVQVSPGFENRSATNTAFPSAYVHPRSLLAVSRAVENDVGPIYSEADFEAIQQILTRPWWDRLWIWQEAALGYRKAIAQCGTDTVPWPLFAHSACFITLHGKRTFGASYDSLLVLQRAGLFPEPHKVSTLGKKLWATHEAQYKDKHDRIYALLGLASPRYRAHISIDYSMDVFDMFYDTCVAIVTVEGRLSFLNFCNLNQEAQHTRPTWVPDWNFNGLKILESTLASGRAVSTHVGAIDGPELTVQSTICGKVQYVAALDRDEFLSMDEVLSQNDANRVIAYDYHKGRSVFVPDQGQLGLGPPSVLPGDHIAVIFGAQFPMIVRPSNLNASSQAPRYRVVGPAFMQDLADAQALRGPIPSHYQTFHYHRIFENRVMKEWSWFRNIVTEKVTPEDPRLGEISEDWELGSGFRERELRWYRNKITGQISFDPRDEPDEVRKRGIDVKDIVLI</sequence>
<gene>
    <name evidence="2" type="ORF">P171DRAFT_522385</name>
</gene>
<organism evidence="2 3">
    <name type="scientific">Karstenula rhodostoma CBS 690.94</name>
    <dbReference type="NCBI Taxonomy" id="1392251"/>
    <lineage>
        <taxon>Eukaryota</taxon>
        <taxon>Fungi</taxon>
        <taxon>Dikarya</taxon>
        <taxon>Ascomycota</taxon>
        <taxon>Pezizomycotina</taxon>
        <taxon>Dothideomycetes</taxon>
        <taxon>Pleosporomycetidae</taxon>
        <taxon>Pleosporales</taxon>
        <taxon>Massarineae</taxon>
        <taxon>Didymosphaeriaceae</taxon>
        <taxon>Karstenula</taxon>
    </lineage>
</organism>
<dbReference type="CDD" id="cd00201">
    <property type="entry name" value="WW"/>
    <property type="match status" value="1"/>
</dbReference>
<dbReference type="Proteomes" id="UP000799764">
    <property type="component" value="Unassembled WGS sequence"/>
</dbReference>
<keyword evidence="3" id="KW-1185">Reference proteome</keyword>
<dbReference type="SMART" id="SM00456">
    <property type="entry name" value="WW"/>
    <property type="match status" value="1"/>
</dbReference>
<feature type="domain" description="WW" evidence="1">
    <location>
        <begin position="64"/>
        <end position="97"/>
    </location>
</feature>
<dbReference type="InterPro" id="IPR052895">
    <property type="entry name" value="HetReg/Transcr_Mod"/>
</dbReference>
<comment type="caution">
    <text evidence="2">The sequence shown here is derived from an EMBL/GenBank/DDBJ whole genome shotgun (WGS) entry which is preliminary data.</text>
</comment>
<dbReference type="AlphaFoldDB" id="A0A9P4UB14"/>
<name>A0A9P4UB14_9PLEO</name>
<protein>
    <recommendedName>
        <fullName evidence="1">WW domain-containing protein</fullName>
    </recommendedName>
</protein>
<dbReference type="PANTHER" id="PTHR24148:SF73">
    <property type="entry name" value="HET DOMAIN PROTEIN (AFU_ORTHOLOGUE AFUA_8G01020)"/>
    <property type="match status" value="1"/>
</dbReference>
<evidence type="ECO:0000259" key="1">
    <source>
        <dbReference type="PROSITE" id="PS50020"/>
    </source>
</evidence>
<dbReference type="Pfam" id="PF06985">
    <property type="entry name" value="HET"/>
    <property type="match status" value="1"/>
</dbReference>
<reference evidence="2" key="1">
    <citation type="journal article" date="2020" name="Stud. Mycol.">
        <title>101 Dothideomycetes genomes: a test case for predicting lifestyles and emergence of pathogens.</title>
        <authorList>
            <person name="Haridas S."/>
            <person name="Albert R."/>
            <person name="Binder M."/>
            <person name="Bloem J."/>
            <person name="Labutti K."/>
            <person name="Salamov A."/>
            <person name="Andreopoulos B."/>
            <person name="Baker S."/>
            <person name="Barry K."/>
            <person name="Bills G."/>
            <person name="Bluhm B."/>
            <person name="Cannon C."/>
            <person name="Castanera R."/>
            <person name="Culley D."/>
            <person name="Daum C."/>
            <person name="Ezra D."/>
            <person name="Gonzalez J."/>
            <person name="Henrissat B."/>
            <person name="Kuo A."/>
            <person name="Liang C."/>
            <person name="Lipzen A."/>
            <person name="Lutzoni F."/>
            <person name="Magnuson J."/>
            <person name="Mondo S."/>
            <person name="Nolan M."/>
            <person name="Ohm R."/>
            <person name="Pangilinan J."/>
            <person name="Park H.-J."/>
            <person name="Ramirez L."/>
            <person name="Alfaro M."/>
            <person name="Sun H."/>
            <person name="Tritt A."/>
            <person name="Yoshinaga Y."/>
            <person name="Zwiers L.-H."/>
            <person name="Turgeon B."/>
            <person name="Goodwin S."/>
            <person name="Spatafora J."/>
            <person name="Crous P."/>
            <person name="Grigoriev I."/>
        </authorList>
    </citation>
    <scope>NUCLEOTIDE SEQUENCE</scope>
    <source>
        <strain evidence="2">CBS 690.94</strain>
    </source>
</reference>
<dbReference type="PROSITE" id="PS01159">
    <property type="entry name" value="WW_DOMAIN_1"/>
    <property type="match status" value="1"/>
</dbReference>
<dbReference type="PROSITE" id="PS50020">
    <property type="entry name" value="WW_DOMAIN_2"/>
    <property type="match status" value="1"/>
</dbReference>
<evidence type="ECO:0000313" key="2">
    <source>
        <dbReference type="EMBL" id="KAF2442642.1"/>
    </source>
</evidence>
<dbReference type="Pfam" id="PF26639">
    <property type="entry name" value="Het-6_barrel"/>
    <property type="match status" value="1"/>
</dbReference>
<evidence type="ECO:0000313" key="3">
    <source>
        <dbReference type="Proteomes" id="UP000799764"/>
    </source>
</evidence>
<dbReference type="InterPro" id="IPR036020">
    <property type="entry name" value="WW_dom_sf"/>
</dbReference>
<dbReference type="InterPro" id="IPR010730">
    <property type="entry name" value="HET"/>
</dbReference>
<dbReference type="InterPro" id="IPR001202">
    <property type="entry name" value="WW_dom"/>
</dbReference>
<dbReference type="PANTHER" id="PTHR24148">
    <property type="entry name" value="ANKYRIN REPEAT DOMAIN-CONTAINING PROTEIN 39 HOMOLOG-RELATED"/>
    <property type="match status" value="1"/>
</dbReference>